<dbReference type="InterPro" id="IPR029069">
    <property type="entry name" value="HotDog_dom_sf"/>
</dbReference>
<keyword evidence="3" id="KW-1185">Reference proteome</keyword>
<protein>
    <submittedName>
        <fullName evidence="2">MaoC family dehydratase N-terminal domain-containing protein</fullName>
    </submittedName>
</protein>
<dbReference type="EMBL" id="BAAARV010000073">
    <property type="protein sequence ID" value="GAA2372177.1"/>
    <property type="molecule type" value="Genomic_DNA"/>
</dbReference>
<dbReference type="Pfam" id="PF13452">
    <property type="entry name" value="FAS1_DH_region"/>
    <property type="match status" value="1"/>
</dbReference>
<organism evidence="2 3">
    <name type="scientific">Dactylosporangium salmoneum</name>
    <dbReference type="NCBI Taxonomy" id="53361"/>
    <lineage>
        <taxon>Bacteria</taxon>
        <taxon>Bacillati</taxon>
        <taxon>Actinomycetota</taxon>
        <taxon>Actinomycetes</taxon>
        <taxon>Micromonosporales</taxon>
        <taxon>Micromonosporaceae</taxon>
        <taxon>Dactylosporangium</taxon>
    </lineage>
</organism>
<reference evidence="2 3" key="1">
    <citation type="journal article" date="2019" name="Int. J. Syst. Evol. Microbiol.">
        <title>The Global Catalogue of Microorganisms (GCM) 10K type strain sequencing project: providing services to taxonomists for standard genome sequencing and annotation.</title>
        <authorList>
            <consortium name="The Broad Institute Genomics Platform"/>
            <consortium name="The Broad Institute Genome Sequencing Center for Infectious Disease"/>
            <person name="Wu L."/>
            <person name="Ma J."/>
        </authorList>
    </citation>
    <scope>NUCLEOTIDE SEQUENCE [LARGE SCALE GENOMIC DNA]</scope>
    <source>
        <strain evidence="2 3">JCM 3272</strain>
    </source>
</reference>
<dbReference type="CDD" id="cd03441">
    <property type="entry name" value="R_hydratase_like"/>
    <property type="match status" value="1"/>
</dbReference>
<gene>
    <name evidence="2" type="ORF">GCM10010170_074300</name>
</gene>
<dbReference type="Gene3D" id="3.10.129.10">
    <property type="entry name" value="Hotdog Thioesterase"/>
    <property type="match status" value="2"/>
</dbReference>
<name>A0ABN3H8F2_9ACTN</name>
<evidence type="ECO:0000313" key="2">
    <source>
        <dbReference type="EMBL" id="GAA2372177.1"/>
    </source>
</evidence>
<dbReference type="RefSeq" id="WP_344617297.1">
    <property type="nucleotide sequence ID" value="NZ_BAAARV010000073.1"/>
</dbReference>
<comment type="caution">
    <text evidence="2">The sequence shown here is derived from an EMBL/GenBank/DDBJ whole genome shotgun (WGS) entry which is preliminary data.</text>
</comment>
<evidence type="ECO:0000313" key="3">
    <source>
        <dbReference type="Proteomes" id="UP001501444"/>
    </source>
</evidence>
<accession>A0ABN3H8F2</accession>
<proteinExistence type="predicted"/>
<dbReference type="SUPFAM" id="SSF54637">
    <property type="entry name" value="Thioesterase/thiol ester dehydrase-isomerase"/>
    <property type="match status" value="2"/>
</dbReference>
<dbReference type="Proteomes" id="UP001501444">
    <property type="component" value="Unassembled WGS sequence"/>
</dbReference>
<sequence length="394" mass="43398">MSVTSEVFSSIDVITDEEIERVRQMIGVPLRIKQFNAEATLDTIRHFAEGAGDENPLWVDEAYAADGPHGGIVGAPTFPYSIFAAGVSPGFPGLQVFFGTGTWDLRRPIHRGERVEASSMLTDMYEKSGRTVDRMVVQVSDTTYRVGGEIAAVYTSKALRVPRATTGQGLKYVARESYRYSAEEFDEIERLTLGRTRRGAERRLFAEVNVGDQIPVLAKGPLDLTTIIAFYAGALPFGYAPCDTQWRNRHLARNAPDRLPNARDAGWIAETTWPGMGHYKSEVAQAVGMPGVYDNGWMRTSWMSQAVTDWMGDHAFLDTFEAKLIRPNLMHDTTFFRGEVTGKEPIGGRGLVHLTLTGTNQLGDTTCTGTATVALPLHDHDTPALGRAHTAEDR</sequence>
<dbReference type="InterPro" id="IPR039569">
    <property type="entry name" value="FAS1-like_DH_region"/>
</dbReference>
<evidence type="ECO:0000259" key="1">
    <source>
        <dbReference type="Pfam" id="PF13452"/>
    </source>
</evidence>
<feature type="domain" description="FAS1-like dehydratase" evidence="1">
    <location>
        <begin position="25"/>
        <end position="145"/>
    </location>
</feature>